<evidence type="ECO:0000313" key="3">
    <source>
        <dbReference type="Proteomes" id="UP000199163"/>
    </source>
</evidence>
<proteinExistence type="predicted"/>
<dbReference type="AlphaFoldDB" id="A0A1G8GDM0"/>
<name>A0A1G8GDM0_9BACI</name>
<dbReference type="RefSeq" id="WP_091274297.1">
    <property type="nucleotide sequence ID" value="NZ_FNDK01000015.1"/>
</dbReference>
<dbReference type="PANTHER" id="PTHR43316:SF3">
    <property type="entry name" value="HALOACID DEHALOGENASE, TYPE II (AFU_ORTHOLOGUE AFUA_2G07750)-RELATED"/>
    <property type="match status" value="1"/>
</dbReference>
<dbReference type="STRING" id="568899.SAMN05192534_11545"/>
<gene>
    <name evidence="2" type="ORF">SAMN05192534_11545</name>
</gene>
<organism evidence="2 3">
    <name type="scientific">Alteribacillus persepolensis</name>
    <dbReference type="NCBI Taxonomy" id="568899"/>
    <lineage>
        <taxon>Bacteria</taxon>
        <taxon>Bacillati</taxon>
        <taxon>Bacillota</taxon>
        <taxon>Bacilli</taxon>
        <taxon>Bacillales</taxon>
        <taxon>Bacillaceae</taxon>
        <taxon>Alteribacillus</taxon>
    </lineage>
</organism>
<dbReference type="InterPro" id="IPR051540">
    <property type="entry name" value="S-2-haloacid_dehalogenase"/>
</dbReference>
<dbReference type="Proteomes" id="UP000199163">
    <property type="component" value="Unassembled WGS sequence"/>
</dbReference>
<evidence type="ECO:0000313" key="2">
    <source>
        <dbReference type="EMBL" id="SDH92494.1"/>
    </source>
</evidence>
<dbReference type="InterPro" id="IPR023214">
    <property type="entry name" value="HAD_sf"/>
</dbReference>
<dbReference type="GO" id="GO:0016787">
    <property type="term" value="F:hydrolase activity"/>
    <property type="evidence" value="ECO:0007669"/>
    <property type="project" value="UniProtKB-KW"/>
</dbReference>
<accession>A0A1G8GDM0</accession>
<keyword evidence="3" id="KW-1185">Reference proteome</keyword>
<protein>
    <submittedName>
        <fullName evidence="2">Putative hydrolase of the HAD superfamily</fullName>
    </submittedName>
</protein>
<keyword evidence="1 2" id="KW-0378">Hydrolase</keyword>
<dbReference type="Gene3D" id="3.40.50.1000">
    <property type="entry name" value="HAD superfamily/HAD-like"/>
    <property type="match status" value="1"/>
</dbReference>
<dbReference type="EMBL" id="FNDK01000015">
    <property type="protein sequence ID" value="SDH92494.1"/>
    <property type="molecule type" value="Genomic_DNA"/>
</dbReference>
<dbReference type="InterPro" id="IPR036412">
    <property type="entry name" value="HAD-like_sf"/>
</dbReference>
<dbReference type="PANTHER" id="PTHR43316">
    <property type="entry name" value="HYDROLASE, HALOACID DELAHOGENASE-RELATED"/>
    <property type="match status" value="1"/>
</dbReference>
<dbReference type="Pfam" id="PF00702">
    <property type="entry name" value="Hydrolase"/>
    <property type="match status" value="1"/>
</dbReference>
<sequence length="273" mass="31517">MAINWNSIRIAVFDLDGTLYEDTHHFQYYAKELVSKLPHEKQPLFWEDYYNMLESRHPVAIGRVYDVERDRILEVDPTTYKVKKTWNWNGEVVSTGEDYPGSVALDFHSMIAIGDGWWLPAAAAKHYGIGSTFDSYRRTKEYMQTKEFQFAEAPFRRQALVRLRQQCELVLLTNSEADDVERLLETLDLKGVFHHIIPNAKKPAQTRAHFASIVEEYDVRAEEVVSIGDNYLNDIVPAENMGMQAVLIDPQGKTPVRTTTERVRTLSELFSLI</sequence>
<dbReference type="OrthoDB" id="2081981at2"/>
<reference evidence="2 3" key="1">
    <citation type="submission" date="2016-10" db="EMBL/GenBank/DDBJ databases">
        <authorList>
            <person name="de Groot N.N."/>
        </authorList>
    </citation>
    <scope>NUCLEOTIDE SEQUENCE [LARGE SCALE GENOMIC DNA]</scope>
    <source>
        <strain evidence="2 3">DSM 21632</strain>
    </source>
</reference>
<evidence type="ECO:0000256" key="1">
    <source>
        <dbReference type="ARBA" id="ARBA00022801"/>
    </source>
</evidence>
<dbReference type="SUPFAM" id="SSF56784">
    <property type="entry name" value="HAD-like"/>
    <property type="match status" value="1"/>
</dbReference>